<dbReference type="PANTHER" id="PTHR43738:SF3">
    <property type="entry name" value="ABC TRANSPORTER PERMEASE"/>
    <property type="match status" value="1"/>
</dbReference>
<evidence type="ECO:0000259" key="7">
    <source>
        <dbReference type="Pfam" id="PF02687"/>
    </source>
</evidence>
<feature type="transmembrane region" description="Helical" evidence="6">
    <location>
        <begin position="263"/>
        <end position="287"/>
    </location>
</feature>
<keyword evidence="3 6" id="KW-0812">Transmembrane</keyword>
<feature type="domain" description="MacB-like periplasmic core" evidence="8">
    <location>
        <begin position="23"/>
        <end position="230"/>
    </location>
</feature>
<dbReference type="InterPro" id="IPR025857">
    <property type="entry name" value="MacB_PCD"/>
</dbReference>
<dbReference type="Pfam" id="PF12704">
    <property type="entry name" value="MacB_PCD"/>
    <property type="match status" value="1"/>
</dbReference>
<evidence type="ECO:0000259" key="8">
    <source>
        <dbReference type="Pfam" id="PF12704"/>
    </source>
</evidence>
<evidence type="ECO:0000256" key="3">
    <source>
        <dbReference type="ARBA" id="ARBA00022692"/>
    </source>
</evidence>
<evidence type="ECO:0000256" key="1">
    <source>
        <dbReference type="ARBA" id="ARBA00004651"/>
    </source>
</evidence>
<feature type="domain" description="ABC3 transporter permease C-terminal" evidence="7">
    <location>
        <begin position="266"/>
        <end position="381"/>
    </location>
</feature>
<organism evidence="9 10">
    <name type="scientific">Caulifigura coniformis</name>
    <dbReference type="NCBI Taxonomy" id="2527983"/>
    <lineage>
        <taxon>Bacteria</taxon>
        <taxon>Pseudomonadati</taxon>
        <taxon>Planctomycetota</taxon>
        <taxon>Planctomycetia</taxon>
        <taxon>Planctomycetales</taxon>
        <taxon>Planctomycetaceae</taxon>
        <taxon>Caulifigura</taxon>
    </lineage>
</organism>
<keyword evidence="9" id="KW-0449">Lipoprotein</keyword>
<evidence type="ECO:0000313" key="10">
    <source>
        <dbReference type="Proteomes" id="UP000315700"/>
    </source>
</evidence>
<dbReference type="AlphaFoldDB" id="A0A517S9I9"/>
<evidence type="ECO:0000313" key="9">
    <source>
        <dbReference type="EMBL" id="QDT52773.1"/>
    </source>
</evidence>
<dbReference type="Proteomes" id="UP000315700">
    <property type="component" value="Chromosome"/>
</dbReference>
<protein>
    <submittedName>
        <fullName evidence="9">Outer membrane-specific lipoprotein transporter subunit LolE</fullName>
    </submittedName>
</protein>
<gene>
    <name evidence="9" type="ORF">Pan44_07850</name>
</gene>
<dbReference type="OrthoDB" id="248483at2"/>
<feature type="transmembrane region" description="Helical" evidence="6">
    <location>
        <begin position="24"/>
        <end position="44"/>
    </location>
</feature>
<dbReference type="EMBL" id="CP036271">
    <property type="protein sequence ID" value="QDT52773.1"/>
    <property type="molecule type" value="Genomic_DNA"/>
</dbReference>
<keyword evidence="4 6" id="KW-1133">Transmembrane helix</keyword>
<keyword evidence="10" id="KW-1185">Reference proteome</keyword>
<dbReference type="KEGG" id="ccos:Pan44_07850"/>
<name>A0A517S9I9_9PLAN</name>
<accession>A0A517S9I9</accession>
<evidence type="ECO:0000256" key="2">
    <source>
        <dbReference type="ARBA" id="ARBA00022475"/>
    </source>
</evidence>
<evidence type="ECO:0000256" key="5">
    <source>
        <dbReference type="ARBA" id="ARBA00023136"/>
    </source>
</evidence>
<feature type="transmembrane region" description="Helical" evidence="6">
    <location>
        <begin position="307"/>
        <end position="334"/>
    </location>
</feature>
<comment type="subcellular location">
    <subcellularLocation>
        <location evidence="1">Cell membrane</location>
        <topology evidence="1">Multi-pass membrane protein</topology>
    </subcellularLocation>
</comment>
<keyword evidence="2" id="KW-1003">Cell membrane</keyword>
<evidence type="ECO:0000256" key="4">
    <source>
        <dbReference type="ARBA" id="ARBA00022989"/>
    </source>
</evidence>
<reference evidence="9 10" key="1">
    <citation type="submission" date="2019-02" db="EMBL/GenBank/DDBJ databases">
        <title>Deep-cultivation of Planctomycetes and their phenomic and genomic characterization uncovers novel biology.</title>
        <authorList>
            <person name="Wiegand S."/>
            <person name="Jogler M."/>
            <person name="Boedeker C."/>
            <person name="Pinto D."/>
            <person name="Vollmers J."/>
            <person name="Rivas-Marin E."/>
            <person name="Kohn T."/>
            <person name="Peeters S.H."/>
            <person name="Heuer A."/>
            <person name="Rast P."/>
            <person name="Oberbeckmann S."/>
            <person name="Bunk B."/>
            <person name="Jeske O."/>
            <person name="Meyerdierks A."/>
            <person name="Storesund J.E."/>
            <person name="Kallscheuer N."/>
            <person name="Luecker S."/>
            <person name="Lage O.M."/>
            <person name="Pohl T."/>
            <person name="Merkel B.J."/>
            <person name="Hornburger P."/>
            <person name="Mueller R.-W."/>
            <person name="Bruemmer F."/>
            <person name="Labrenz M."/>
            <person name="Spormann A.M."/>
            <person name="Op den Camp H."/>
            <person name="Overmann J."/>
            <person name="Amann R."/>
            <person name="Jetten M.S.M."/>
            <person name="Mascher T."/>
            <person name="Medema M.H."/>
            <person name="Devos D.P."/>
            <person name="Kaster A.-K."/>
            <person name="Ovreas L."/>
            <person name="Rohde M."/>
            <person name="Galperin M.Y."/>
            <person name="Jogler C."/>
        </authorList>
    </citation>
    <scope>NUCLEOTIDE SEQUENCE [LARGE SCALE GENOMIC DNA]</scope>
    <source>
        <strain evidence="9 10">Pan44</strain>
    </source>
</reference>
<dbReference type="RefSeq" id="WP_145027407.1">
    <property type="nucleotide sequence ID" value="NZ_CP036271.1"/>
</dbReference>
<dbReference type="InterPro" id="IPR003838">
    <property type="entry name" value="ABC3_permease_C"/>
</dbReference>
<dbReference type="InterPro" id="IPR051125">
    <property type="entry name" value="ABC-4/HrtB_transporter"/>
</dbReference>
<dbReference type="Pfam" id="PF02687">
    <property type="entry name" value="FtsX"/>
    <property type="match status" value="1"/>
</dbReference>
<keyword evidence="5 6" id="KW-0472">Membrane</keyword>
<dbReference type="GO" id="GO:0005886">
    <property type="term" value="C:plasma membrane"/>
    <property type="evidence" value="ECO:0007669"/>
    <property type="project" value="UniProtKB-SubCell"/>
</dbReference>
<evidence type="ECO:0000256" key="6">
    <source>
        <dbReference type="SAM" id="Phobius"/>
    </source>
</evidence>
<sequence length="389" mass="41225">MLGIRLLPWDYGIRNLFRRPGRSLLTLLGLATVVLLVLLVVAFVRGLETSLAVSGDAGVILIHALGAQENIENSTVPGKGAAVISASVSGVKQREGQKYVSPELYLGTEVITESSPEAAMGIVRGVTLGAPLVRRMFQLQEGKWPVTGEAIIGRMAGAKLGRPLEDLVVGKTVRFEGRDWVISGTFSAGGSAFESEVWCPVDDLQQAMKRQDLSLISVAVESESALSDLQEFCKERVDLEWQATPEAAYYASLNRHYGPVRTVAWLIVALVSGAGVFAGMNTMFGAVVGRVRELAMLQTLGFSRRAIALSVIQEGLILSAAGSIIAAALAILLLNGFAVRFTMSAFALRVDGVAILTGLCVGVATGVVGSIPPAWRVLKLPVVDALKAV</sequence>
<proteinExistence type="predicted"/>
<dbReference type="PANTHER" id="PTHR43738">
    <property type="entry name" value="ABC TRANSPORTER, MEMBRANE PROTEIN"/>
    <property type="match status" value="1"/>
</dbReference>
<dbReference type="InParanoid" id="A0A517S9I9"/>
<feature type="transmembrane region" description="Helical" evidence="6">
    <location>
        <begin position="346"/>
        <end position="371"/>
    </location>
</feature>